<keyword evidence="2" id="KW-1185">Reference proteome</keyword>
<organism evidence="1 2">
    <name type="scientific">Methanosarcina acetivorans (strain ATCC 35395 / DSM 2834 / JCM 12185 / C2A)</name>
    <dbReference type="NCBI Taxonomy" id="188937"/>
    <lineage>
        <taxon>Archaea</taxon>
        <taxon>Methanobacteriati</taxon>
        <taxon>Methanobacteriota</taxon>
        <taxon>Stenosarchaea group</taxon>
        <taxon>Methanomicrobia</taxon>
        <taxon>Methanosarcinales</taxon>
        <taxon>Methanosarcinaceae</taxon>
        <taxon>Methanosarcina</taxon>
    </lineage>
</organism>
<protein>
    <submittedName>
        <fullName evidence="1">Uncharacterized protein</fullName>
    </submittedName>
</protein>
<dbReference type="Proteomes" id="UP000002487">
    <property type="component" value="Chromosome"/>
</dbReference>
<sequence>MVMKKSNIIENVLEKAGNKNLINELTNRLSQSEITTFLLALSKEMANKNTPNDILSRYESNRFVKPSGLNPIKVKQVELLMLEMAEASGFSPVLLSPAGLLGSCSVIAKVDQNNVISATRGLELIADSTNMLAIYLASGIKNRTIDNTKSPVHLSATCRVTRGQMFQSTAFVPHFSLFTLVSSGKDRGSYGFEKEAIARHMEFYISYFEEKLGHKFRVSLNIRNGYTDKTGFIERIHLHLRERYPNIDFTVNLEEIDNSYYQGINFKLSVNEVEIVDGGFVDWTQKLLGNKKERLLISGAGVDLQLITGMLDKSI</sequence>
<gene>
    <name evidence="1" type="ordered locus">MA_3007</name>
</gene>
<dbReference type="EnsemblBacteria" id="AAM06380">
    <property type="protein sequence ID" value="AAM06380"/>
    <property type="gene ID" value="MA_3007"/>
</dbReference>
<dbReference type="KEGG" id="mac:MA_3007"/>
<dbReference type="EMBL" id="AE010299">
    <property type="protein sequence ID" value="AAM06380.1"/>
    <property type="molecule type" value="Genomic_DNA"/>
</dbReference>
<dbReference type="HOGENOM" id="CLU_908783_0_0_2"/>
<proteinExistence type="predicted"/>
<dbReference type="AlphaFoldDB" id="Q8TLM9"/>
<evidence type="ECO:0000313" key="2">
    <source>
        <dbReference type="Proteomes" id="UP000002487"/>
    </source>
</evidence>
<dbReference type="InParanoid" id="Q8TLM9"/>
<reference evidence="1 2" key="1">
    <citation type="journal article" date="2002" name="Genome Res.">
        <title>The genome of Methanosarcina acetivorans reveals extensive metabolic and physiological diversity.</title>
        <authorList>
            <person name="Galagan J.E."/>
            <person name="Nusbaum C."/>
            <person name="Roy A."/>
            <person name="Endrizzi M.G."/>
            <person name="Macdonald P."/>
            <person name="FitzHugh W."/>
            <person name="Calvo S."/>
            <person name="Engels R."/>
            <person name="Smirnov S."/>
            <person name="Atnoor D."/>
            <person name="Brown A."/>
            <person name="Allen N."/>
            <person name="Naylor J."/>
            <person name="Stange-Thomann N."/>
            <person name="DeArellano K."/>
            <person name="Johnson R."/>
            <person name="Linton L."/>
            <person name="McEwan P."/>
            <person name="McKernan K."/>
            <person name="Talamas J."/>
            <person name="Tirrell A."/>
            <person name="Ye W."/>
            <person name="Zimmer A."/>
            <person name="Barber R.D."/>
            <person name="Cann I."/>
            <person name="Graham D.E."/>
            <person name="Grahame D.A."/>
            <person name="Guss A."/>
            <person name="Hedderich R."/>
            <person name="Ingram-Smith C."/>
            <person name="Kuettner C.H."/>
            <person name="Krzycki J.A."/>
            <person name="Leigh J.A."/>
            <person name="Li W."/>
            <person name="Liu J."/>
            <person name="Mukhopadhyay B."/>
            <person name="Reeve J.N."/>
            <person name="Smith K."/>
            <person name="Springer T.A."/>
            <person name="Umayam L.A."/>
            <person name="White O."/>
            <person name="White R.H."/>
            <person name="de Macario E.C."/>
            <person name="Ferry J.G."/>
            <person name="Jarrell K.F."/>
            <person name="Jing H."/>
            <person name="Macario A.J.L."/>
            <person name="Paulsen I."/>
            <person name="Pritchett M."/>
            <person name="Sowers K.R."/>
            <person name="Swanson R.V."/>
            <person name="Zinder S.H."/>
            <person name="Lander E."/>
            <person name="Metcalf W.W."/>
            <person name="Birren B."/>
        </authorList>
    </citation>
    <scope>NUCLEOTIDE SEQUENCE [LARGE SCALE GENOMIC DNA]</scope>
    <source>
        <strain evidence="2">ATCC 35395 / DSM 2834 / JCM 12185 / C2A</strain>
    </source>
</reference>
<accession>Q8TLM9</accession>
<evidence type="ECO:0000313" key="1">
    <source>
        <dbReference type="EMBL" id="AAM06380.1"/>
    </source>
</evidence>
<name>Q8TLM9_METAC</name>